<dbReference type="PANTHER" id="PTHR12860:SF0">
    <property type="entry name" value="SIGNAL RECOGNITION PARTICLE SUBUNIT SRP68"/>
    <property type="match status" value="1"/>
</dbReference>
<comment type="similarity">
    <text evidence="3 10">Belongs to the SRP68 family.</text>
</comment>
<dbReference type="Pfam" id="PF16969">
    <property type="entry name" value="SRP68"/>
    <property type="match status" value="1"/>
</dbReference>
<evidence type="ECO:0000256" key="6">
    <source>
        <dbReference type="ARBA" id="ARBA00023135"/>
    </source>
</evidence>
<protein>
    <recommendedName>
        <fullName evidence="9 10">Signal recognition particle subunit SRP68</fullName>
        <shortName evidence="10">SRP68</shortName>
    </recommendedName>
</protein>
<dbReference type="GO" id="GO:0005786">
    <property type="term" value="C:signal recognition particle, endoplasmic reticulum targeting"/>
    <property type="evidence" value="ECO:0007669"/>
    <property type="project" value="UniProtKB-KW"/>
</dbReference>
<dbReference type="PANTHER" id="PTHR12860">
    <property type="entry name" value="SIGNAL RECOGNITION PARTICLE 68 KDA PROTEIN"/>
    <property type="match status" value="1"/>
</dbReference>
<dbReference type="GO" id="GO:0006614">
    <property type="term" value="P:SRP-dependent cotranslational protein targeting to membrane"/>
    <property type="evidence" value="ECO:0007669"/>
    <property type="project" value="InterPro"/>
</dbReference>
<evidence type="ECO:0000256" key="11">
    <source>
        <dbReference type="SAM" id="MobiDB-lite"/>
    </source>
</evidence>
<evidence type="ECO:0000256" key="5">
    <source>
        <dbReference type="ARBA" id="ARBA00022884"/>
    </source>
</evidence>
<evidence type="ECO:0000256" key="9">
    <source>
        <dbReference type="ARBA" id="ARBA00029498"/>
    </source>
</evidence>
<evidence type="ECO:0000256" key="2">
    <source>
        <dbReference type="ARBA" id="ARBA00004604"/>
    </source>
</evidence>
<keyword evidence="6 10" id="KW-0733">Signal recognition particle</keyword>
<feature type="compositionally biased region" description="Gly residues" evidence="11">
    <location>
        <begin position="608"/>
        <end position="619"/>
    </location>
</feature>
<organism evidence="12 13">
    <name type="scientific">Pholiota conissans</name>
    <dbReference type="NCBI Taxonomy" id="109636"/>
    <lineage>
        <taxon>Eukaryota</taxon>
        <taxon>Fungi</taxon>
        <taxon>Dikarya</taxon>
        <taxon>Basidiomycota</taxon>
        <taxon>Agaricomycotina</taxon>
        <taxon>Agaricomycetes</taxon>
        <taxon>Agaricomycetidae</taxon>
        <taxon>Agaricales</taxon>
        <taxon>Agaricineae</taxon>
        <taxon>Strophariaceae</taxon>
        <taxon>Pholiota</taxon>
    </lineage>
</organism>
<evidence type="ECO:0000256" key="7">
    <source>
        <dbReference type="ARBA" id="ARBA00023242"/>
    </source>
</evidence>
<keyword evidence="7" id="KW-0539">Nucleus</keyword>
<evidence type="ECO:0000256" key="10">
    <source>
        <dbReference type="PIRNR" id="PIRNR038995"/>
    </source>
</evidence>
<evidence type="ECO:0000256" key="4">
    <source>
        <dbReference type="ARBA" id="ARBA00022490"/>
    </source>
</evidence>
<gene>
    <name evidence="12" type="ORF">BDN70DRAFT_877552</name>
</gene>
<feature type="region of interest" description="Disordered" evidence="11">
    <location>
        <begin position="374"/>
        <end position="393"/>
    </location>
</feature>
<comment type="function">
    <text evidence="10">Component of the signal recognition particle (SRP) complex, a ribonucleoprotein complex that mediates the cotranslational targeting of secretory and membrane proteins to the endoplasmic reticulum (ER). The SRP complex interacts with the signal sequence in nascent secretory and membrane proteins and directs them to the membrane of the ER.</text>
</comment>
<dbReference type="InterPro" id="IPR034652">
    <property type="entry name" value="SRP68-RBD"/>
</dbReference>
<feature type="region of interest" description="Disordered" evidence="11">
    <location>
        <begin position="561"/>
        <end position="619"/>
    </location>
</feature>
<accession>A0A9P5Z407</accession>
<keyword evidence="8 10" id="KW-0687">Ribonucleoprotein</keyword>
<keyword evidence="13" id="KW-1185">Reference proteome</keyword>
<evidence type="ECO:0000256" key="8">
    <source>
        <dbReference type="ARBA" id="ARBA00023274"/>
    </source>
</evidence>
<evidence type="ECO:0000256" key="3">
    <source>
        <dbReference type="ARBA" id="ARBA00009352"/>
    </source>
</evidence>
<comment type="subcellular location">
    <subcellularLocation>
        <location evidence="1 10">Cytoplasm</location>
    </subcellularLocation>
    <subcellularLocation>
        <location evidence="2">Nucleus</location>
        <location evidence="2">Nucleolus</location>
    </subcellularLocation>
</comment>
<proteinExistence type="inferred from homology"/>
<dbReference type="InterPro" id="IPR026258">
    <property type="entry name" value="SRP68"/>
</dbReference>
<dbReference type="Gene3D" id="1.10.3450.40">
    <property type="entry name" value="Signal recognition particle, SRP68 subunit, RNA-binding domain"/>
    <property type="match status" value="1"/>
</dbReference>
<dbReference type="PIRSF" id="PIRSF038995">
    <property type="entry name" value="SRP68"/>
    <property type="match status" value="1"/>
</dbReference>
<evidence type="ECO:0000313" key="12">
    <source>
        <dbReference type="EMBL" id="KAF9480416.1"/>
    </source>
</evidence>
<dbReference type="GO" id="GO:0005730">
    <property type="term" value="C:nucleolus"/>
    <property type="evidence" value="ECO:0007669"/>
    <property type="project" value="UniProtKB-SubCell"/>
</dbReference>
<dbReference type="Proteomes" id="UP000807469">
    <property type="component" value="Unassembled WGS sequence"/>
</dbReference>
<keyword evidence="4 10" id="KW-0963">Cytoplasm</keyword>
<dbReference type="OrthoDB" id="10255118at2759"/>
<dbReference type="AlphaFoldDB" id="A0A9P5Z407"/>
<dbReference type="EMBL" id="MU155194">
    <property type="protein sequence ID" value="KAF9480416.1"/>
    <property type="molecule type" value="Genomic_DNA"/>
</dbReference>
<reference evidence="12" key="1">
    <citation type="submission" date="2020-11" db="EMBL/GenBank/DDBJ databases">
        <authorList>
            <consortium name="DOE Joint Genome Institute"/>
            <person name="Ahrendt S."/>
            <person name="Riley R."/>
            <person name="Andreopoulos W."/>
            <person name="Labutti K."/>
            <person name="Pangilinan J."/>
            <person name="Ruiz-Duenas F.J."/>
            <person name="Barrasa J.M."/>
            <person name="Sanchez-Garcia M."/>
            <person name="Camarero S."/>
            <person name="Miyauchi S."/>
            <person name="Serrano A."/>
            <person name="Linde D."/>
            <person name="Babiker R."/>
            <person name="Drula E."/>
            <person name="Ayuso-Fernandez I."/>
            <person name="Pacheco R."/>
            <person name="Padilla G."/>
            <person name="Ferreira P."/>
            <person name="Barriuso J."/>
            <person name="Kellner H."/>
            <person name="Castanera R."/>
            <person name="Alfaro M."/>
            <person name="Ramirez L."/>
            <person name="Pisabarro A.G."/>
            <person name="Kuo A."/>
            <person name="Tritt A."/>
            <person name="Lipzen A."/>
            <person name="He G."/>
            <person name="Yan M."/>
            <person name="Ng V."/>
            <person name="Cullen D."/>
            <person name="Martin F."/>
            <person name="Rosso M.-N."/>
            <person name="Henrissat B."/>
            <person name="Hibbett D."/>
            <person name="Martinez A.T."/>
            <person name="Grigoriev I.V."/>
        </authorList>
    </citation>
    <scope>NUCLEOTIDE SEQUENCE</scope>
    <source>
        <strain evidence="12">CIRM-BRFM 674</strain>
    </source>
</reference>
<dbReference type="GO" id="GO:0005047">
    <property type="term" value="F:signal recognition particle binding"/>
    <property type="evidence" value="ECO:0007669"/>
    <property type="project" value="InterPro"/>
</dbReference>
<dbReference type="CDD" id="cd15481">
    <property type="entry name" value="SRP68-RBD"/>
    <property type="match status" value="1"/>
</dbReference>
<sequence length="619" mass="68947">MSLLFRALQLANEHRNAYGLRSNDFTRYRKHCANRTHRLRSTLRMTHGKGREFKKLPPLTAEIVKDGHLQLLLFEAERAWAYAQELTDASVNPANEDNARSLRHSATGRFRRAVNWSTQLLSLCQTLYASSRLSVENLIEVTVYTLVLNGRFLRYRDEFSDALIQLSVARALLDDLANASSTSRDQALAIFFSDEISPEIRYCAHELGRAKAYDVNGIVAEFAPKYRNQIVDGCDALIAKLQAEQQTVSSKSKLADRMWEGQPVPVRNPELVDVLLRVQRAESQLDSQDMASEAVKKTKLGATAYDAVLSAYSDAEEVARKLQESQQLTGGNSGSPVGGRDIHFVHSYIVYQLLSHRIRRDLLLVSTLLSSGANEKHKAQGPKKSPSSRHNVEPVDNRLYPAIVKLLDTVIQSLSQMRTLSVVDDHPDLASAVEARISFTNGRRCVYLARCYSAVKKYAEALTLLQHSTIHIRETLSAVALSESDIITNTAPSFFPLTPEDLKVLENEVFADGMRHKRDWFAHNGGSVHANPATFKKPLFFNIALNYVELDTEHLQLRAGKESAISSTSGVPAPIKTETGEKKQIPKAKAEEQVQPALPVPQQPSRTGLGGLLGGWWSK</sequence>
<evidence type="ECO:0000313" key="13">
    <source>
        <dbReference type="Proteomes" id="UP000807469"/>
    </source>
</evidence>
<evidence type="ECO:0000256" key="1">
    <source>
        <dbReference type="ARBA" id="ARBA00004496"/>
    </source>
</evidence>
<comment type="caution">
    <text evidence="12">The sequence shown here is derived from an EMBL/GenBank/DDBJ whole genome shotgun (WGS) entry which is preliminary data.</text>
</comment>
<keyword evidence="5 10" id="KW-0694">RNA-binding</keyword>
<name>A0A9P5Z407_9AGAR</name>
<feature type="compositionally biased region" description="Basic and acidic residues" evidence="11">
    <location>
        <begin position="578"/>
        <end position="592"/>
    </location>
</feature>
<dbReference type="GO" id="GO:0008312">
    <property type="term" value="F:7S RNA binding"/>
    <property type="evidence" value="ECO:0007669"/>
    <property type="project" value="InterPro"/>
</dbReference>
<dbReference type="GO" id="GO:0030942">
    <property type="term" value="F:endoplasmic reticulum signal peptide binding"/>
    <property type="evidence" value="ECO:0007669"/>
    <property type="project" value="InterPro"/>
</dbReference>
<dbReference type="InterPro" id="IPR038253">
    <property type="entry name" value="SRP68_N_sf"/>
</dbReference>